<keyword evidence="3" id="KW-1185">Reference proteome</keyword>
<reference evidence="2" key="1">
    <citation type="submission" date="2009-04" db="EMBL/GenBank/DDBJ databases">
        <authorList>
            <person name="Weinstock G."/>
            <person name="Sodergren E."/>
            <person name="Clifton S."/>
            <person name="Fulton L."/>
            <person name="Fulton B."/>
            <person name="Courtney L."/>
            <person name="Fronick C."/>
            <person name="Harrison M."/>
            <person name="Strong C."/>
            <person name="Farmer C."/>
            <person name="Delahaunty K."/>
            <person name="Markovic C."/>
            <person name="Hall O."/>
            <person name="Minx P."/>
            <person name="Tomlinson C."/>
            <person name="Mitreva M."/>
            <person name="Nelson J."/>
            <person name="Hou S."/>
            <person name="Wollam A."/>
            <person name="Pepin K.H."/>
            <person name="Johnson M."/>
            <person name="Bhonagiri V."/>
            <person name="Nash W.E."/>
            <person name="Warren W."/>
            <person name="Chinwalla A."/>
            <person name="Mardis E.R."/>
            <person name="Wilson R.K."/>
        </authorList>
    </citation>
    <scope>NUCLEOTIDE SEQUENCE [LARGE SCALE GENOMIC DNA]</scope>
    <source>
        <strain evidence="2">ATCC 51147</strain>
    </source>
</reference>
<protein>
    <submittedName>
        <fullName evidence="2">Uncharacterized protein</fullName>
    </submittedName>
</protein>
<comment type="caution">
    <text evidence="2">The sequence shown here is derived from an EMBL/GenBank/DDBJ whole genome shotgun (WGS) entry which is preliminary data.</text>
</comment>
<dbReference type="Proteomes" id="UP000003009">
    <property type="component" value="Unassembled WGS sequence"/>
</dbReference>
<dbReference type="EMBL" id="ACJW02000005">
    <property type="protein sequence ID" value="EEP67144.1"/>
    <property type="molecule type" value="Genomic_DNA"/>
</dbReference>
<name>C4GLZ2_9NEIS</name>
<proteinExistence type="predicted"/>
<evidence type="ECO:0000313" key="3">
    <source>
        <dbReference type="Proteomes" id="UP000003009"/>
    </source>
</evidence>
<dbReference type="STRING" id="629741.GCWU000324_02717"/>
<gene>
    <name evidence="2" type="ORF">GCWU000324_02717</name>
</gene>
<organism evidence="2 3">
    <name type="scientific">Kingella oralis ATCC 51147</name>
    <dbReference type="NCBI Taxonomy" id="629741"/>
    <lineage>
        <taxon>Bacteria</taxon>
        <taxon>Pseudomonadati</taxon>
        <taxon>Pseudomonadota</taxon>
        <taxon>Betaproteobacteria</taxon>
        <taxon>Neisseriales</taxon>
        <taxon>Neisseriaceae</taxon>
        <taxon>Kingella</taxon>
    </lineage>
</organism>
<dbReference type="AlphaFoldDB" id="C4GLZ2"/>
<dbReference type="HOGENOM" id="CLU_3200928_0_0_4"/>
<keyword evidence="1" id="KW-1133">Transmembrane helix</keyword>
<sequence length="45" mass="5001">MALGQPENDKRALGLFMVFRLPIVMWIVLCGLGLPKAWQIGFQAA</sequence>
<evidence type="ECO:0000313" key="2">
    <source>
        <dbReference type="EMBL" id="EEP67144.1"/>
    </source>
</evidence>
<dbReference type="GeneID" id="84905467"/>
<feature type="transmembrane region" description="Helical" evidence="1">
    <location>
        <begin position="12"/>
        <end position="34"/>
    </location>
</feature>
<keyword evidence="1" id="KW-0812">Transmembrane</keyword>
<keyword evidence="1" id="KW-0472">Membrane</keyword>
<evidence type="ECO:0000256" key="1">
    <source>
        <dbReference type="SAM" id="Phobius"/>
    </source>
</evidence>
<accession>C4GLZ2</accession>
<dbReference type="RefSeq" id="WP_003798183.1">
    <property type="nucleotide sequence ID" value="NZ_GG665873.1"/>
</dbReference>